<evidence type="ECO:0000256" key="1">
    <source>
        <dbReference type="SAM" id="Phobius"/>
    </source>
</evidence>
<evidence type="ECO:0000313" key="3">
    <source>
        <dbReference type="Proteomes" id="UP000595332"/>
    </source>
</evidence>
<protein>
    <recommendedName>
        <fullName evidence="4">PNPLA domain-containing protein</fullName>
    </recommendedName>
</protein>
<dbReference type="GO" id="GO:0046475">
    <property type="term" value="P:glycerophospholipid catabolic process"/>
    <property type="evidence" value="ECO:0007669"/>
    <property type="project" value="TreeGrafter"/>
</dbReference>
<dbReference type="Proteomes" id="UP000595332">
    <property type="component" value="Chromosome"/>
</dbReference>
<dbReference type="InterPro" id="IPR016035">
    <property type="entry name" value="Acyl_Trfase/lysoPLipase"/>
</dbReference>
<dbReference type="KEGG" id="njp:NEJAP_1061"/>
<dbReference type="GO" id="GO:0004623">
    <property type="term" value="F:phospholipase A2 activity"/>
    <property type="evidence" value="ECO:0007669"/>
    <property type="project" value="TreeGrafter"/>
</dbReference>
<organism evidence="2 3">
    <name type="scientific">Neptunomonas japonica JAMM 1380</name>
    <dbReference type="NCBI Taxonomy" id="1441457"/>
    <lineage>
        <taxon>Bacteria</taxon>
        <taxon>Pseudomonadati</taxon>
        <taxon>Pseudomonadota</taxon>
        <taxon>Gammaproteobacteria</taxon>
        <taxon>Oceanospirillales</taxon>
        <taxon>Oceanospirillaceae</taxon>
        <taxon>Neptunomonas</taxon>
    </lineage>
</organism>
<dbReference type="SUPFAM" id="SSF52151">
    <property type="entry name" value="FabD/lysophospholipase-like"/>
    <property type="match status" value="1"/>
</dbReference>
<feature type="transmembrane region" description="Helical" evidence="1">
    <location>
        <begin position="192"/>
        <end position="217"/>
    </location>
</feature>
<gene>
    <name evidence="2" type="ORF">NEJAP_1061</name>
</gene>
<keyword evidence="1" id="KW-0812">Transmembrane</keyword>
<feature type="transmembrane region" description="Helical" evidence="1">
    <location>
        <begin position="238"/>
        <end position="255"/>
    </location>
</feature>
<proteinExistence type="predicted"/>
<reference evidence="2 3" key="1">
    <citation type="journal article" date="2008" name="Int. J. Syst. Evol. Microbiol.">
        <title>Neptunomonas japonica sp. nov., an Osedax japonicus symbiont-like bacterium isolated from sediment adjacent to sperm whale carcasses off Kagoshima, Japan.</title>
        <authorList>
            <person name="Miyazaki M."/>
            <person name="Nogi Y."/>
            <person name="Fujiwara Y."/>
            <person name="Kawato M."/>
            <person name="Kubokawa K."/>
            <person name="Horikoshi K."/>
        </authorList>
    </citation>
    <scope>NUCLEOTIDE SEQUENCE [LARGE SCALE GENOMIC DNA]</scope>
    <source>
        <strain evidence="2 3">JAMM 1380</strain>
    </source>
</reference>
<keyword evidence="1" id="KW-1133">Transmembrane helix</keyword>
<dbReference type="AlphaFoldDB" id="A0A7R6PG69"/>
<name>A0A7R6PG69_9GAMM</name>
<dbReference type="GO" id="GO:0005829">
    <property type="term" value="C:cytosol"/>
    <property type="evidence" value="ECO:0007669"/>
    <property type="project" value="TreeGrafter"/>
</dbReference>
<evidence type="ECO:0000313" key="2">
    <source>
        <dbReference type="EMBL" id="BBB29018.1"/>
    </source>
</evidence>
<evidence type="ECO:0008006" key="4">
    <source>
        <dbReference type="Google" id="ProtNLM"/>
    </source>
</evidence>
<feature type="transmembrane region" description="Helical" evidence="1">
    <location>
        <begin position="275"/>
        <end position="298"/>
    </location>
</feature>
<dbReference type="PANTHER" id="PTHR10728:SF40">
    <property type="entry name" value="PATATIN FAMILY PROTEIN"/>
    <property type="match status" value="1"/>
</dbReference>
<dbReference type="PANTHER" id="PTHR10728">
    <property type="entry name" value="CYTOSOLIC PHOSPHOLIPASE A2"/>
    <property type="match status" value="1"/>
</dbReference>
<feature type="transmembrane region" description="Helical" evidence="1">
    <location>
        <begin position="165"/>
        <end position="186"/>
    </location>
</feature>
<dbReference type="Gene3D" id="3.40.1090.10">
    <property type="entry name" value="Cytosolic phospholipase A2 catalytic domain"/>
    <property type="match status" value="2"/>
</dbReference>
<sequence length="722" mass="80477">MHALKQDVSGATFSLLRTRYKYMAPYTKNIRDILDQESAHIGKKPEQKRMGLAFSGGGIRSASFAMGVLQSLVSDKQLEKMDYLSTVSGGGYLGASLTWFLSQKNDSGEHYGTRPDNFPFGRKREGGKQNSKNAILDFIRQHGNYLIPGHGLSSQSLIATILRTMLVSLAIYFSLATSVMSIALYAVPEQKLFTGCLYALGALIALWIATSTFYSLYSFFKGTRYQFSVFIQKWLGRLINIMIMLLVIGSMPYIHDNVSIIAKLVMAVEEDSDTASNIAGASTASLAMLFGAILILFYRRKQMNSTAQGTSSFQIVIGAILLLFGMLYGAYVSALYVNLHCEDWVYSIAAGSLLFGLVCNVNFFGLNYMYRNRLMETFMPDPESVKTGRWGLALKANTGKVHNMCQAPNQRPYHLINCNIVLTDSHNAKYRGRKGDSFTISPLYCGSDATGWRQTKAYMYNTFRSGVTLPTAMAISGAAANPNAGVAGKGITTNQFVSTLMSLLNLRLGFWADNPKTDKSWLPPNYIYPGIKGGVSLNSGLHEDDRAVELSDGGHFENLAIYELFRRRLDIIVVTDAGADAQYQFSDLANAIEKARVDFGINTIFLDDYPFEAVTPNSDTEQSETNKQHYHFAKRGFAIARIEYPKGDSDPERKIGHLIYIKPTLIHGLSPDVLSYKRLHPTFPHQSTVDQFFTEQQFEAYRELGYYLGWQMLNDDKVKSLL</sequence>
<dbReference type="EMBL" id="AP014546">
    <property type="protein sequence ID" value="BBB29018.1"/>
    <property type="molecule type" value="Genomic_DNA"/>
</dbReference>
<feature type="transmembrane region" description="Helical" evidence="1">
    <location>
        <begin position="310"/>
        <end position="332"/>
    </location>
</feature>
<accession>A0A7R6PG69</accession>
<feature type="transmembrane region" description="Helical" evidence="1">
    <location>
        <begin position="344"/>
        <end position="370"/>
    </location>
</feature>
<keyword evidence="1" id="KW-0472">Membrane</keyword>
<keyword evidence="3" id="KW-1185">Reference proteome</keyword>